<feature type="compositionally biased region" description="Basic and acidic residues" evidence="1">
    <location>
        <begin position="20"/>
        <end position="32"/>
    </location>
</feature>
<reference evidence="2 3" key="1">
    <citation type="submission" date="2024-02" db="EMBL/GenBank/DDBJ databases">
        <title>FIRST GENOME SEQUENCES OF Leishmania (Viannia) shawi, Leishmania (Viannia) lindenbergi AND Leishmania (Viannia) utingensis.</title>
        <authorList>
            <person name="Resadore F."/>
            <person name="Custodio M.G.F."/>
            <person name="Boite M.C."/>
            <person name="Cupolillo E."/>
            <person name="Ferreira G.E.M."/>
        </authorList>
    </citation>
    <scope>NUCLEOTIDE SEQUENCE [LARGE SCALE GENOMIC DNA]</scope>
    <source>
        <strain evidence="2 3">ITUB/BR/1977/M4964</strain>
    </source>
</reference>
<dbReference type="AlphaFoldDB" id="A0AAW3ATC9"/>
<feature type="region of interest" description="Disordered" evidence="1">
    <location>
        <begin position="1"/>
        <end position="141"/>
    </location>
</feature>
<accession>A0AAW3ATC9</accession>
<dbReference type="Proteomes" id="UP001482455">
    <property type="component" value="Unassembled WGS sequence"/>
</dbReference>
<feature type="compositionally biased region" description="Polar residues" evidence="1">
    <location>
        <begin position="429"/>
        <end position="462"/>
    </location>
</feature>
<dbReference type="EMBL" id="JBAMZL010000012">
    <property type="protein sequence ID" value="KAL0512462.1"/>
    <property type="molecule type" value="Genomic_DNA"/>
</dbReference>
<name>A0AAW3ATC9_9TRYP</name>
<protein>
    <submittedName>
        <fullName evidence="2">Uncharacterized protein</fullName>
    </submittedName>
</protein>
<feature type="region of interest" description="Disordered" evidence="1">
    <location>
        <begin position="418"/>
        <end position="462"/>
    </location>
</feature>
<feature type="compositionally biased region" description="Low complexity" evidence="1">
    <location>
        <begin position="122"/>
        <end position="141"/>
    </location>
</feature>
<comment type="caution">
    <text evidence="2">The sequence shown here is derived from an EMBL/GenBank/DDBJ whole genome shotgun (WGS) entry which is preliminary data.</text>
</comment>
<evidence type="ECO:0000256" key="1">
    <source>
        <dbReference type="SAM" id="MobiDB-lite"/>
    </source>
</evidence>
<sequence length="462" mass="49569">MPPKTAVSVVRNGALKPHPKNGERHAPVKEEASVGNGPQVKSQIANSAPAPAGKSFLDALRSGKKPAAPAAAARVSVPSAAPAEEPQAAAAPTSPVAAAAPVKQSSAPEPAKEERTATPEPVAASVEEPSMEESAPAPVEGDTGVVAASAAEEPAPIMQVEDTNFNWADDDIQFQIRQPQYAAEYPMSVMENLARNVAFKVPADQNTITSAIEALAHERQAFEQLKRNHEDAMKSREVELNAQEASLQARERQLHANTETLAAERQQLILQQSQFRAQQQAQAQAQAQAQSQSRTSQTQSPAAQVSPSSALAAPPAHALPLQHQMPPPHQQPQPRSGNVYMGGSYGAQEWQPDQRTWGNDGAMGAPGFDMYQGAYPGSYAQRNYHMAGGHRGPMRSGNLQQQQFAGNRVPPMMAPPQQYSRSMGPLGPTRQQQQMEMNFGGRSQQSYNPTPNTGYPQRSSQW</sequence>
<gene>
    <name evidence="2" type="ORF">Q4I30_001774</name>
</gene>
<organism evidence="2 3">
    <name type="scientific">Leishmania utingensis</name>
    <dbReference type="NCBI Taxonomy" id="653362"/>
    <lineage>
        <taxon>Eukaryota</taxon>
        <taxon>Discoba</taxon>
        <taxon>Euglenozoa</taxon>
        <taxon>Kinetoplastea</taxon>
        <taxon>Metakinetoplastina</taxon>
        <taxon>Trypanosomatida</taxon>
        <taxon>Trypanosomatidae</taxon>
        <taxon>Leishmaniinae</taxon>
        <taxon>Leishmania</taxon>
    </lineage>
</organism>
<evidence type="ECO:0000313" key="2">
    <source>
        <dbReference type="EMBL" id="KAL0512462.1"/>
    </source>
</evidence>
<feature type="compositionally biased region" description="Low complexity" evidence="1">
    <location>
        <begin position="285"/>
        <end position="324"/>
    </location>
</feature>
<feature type="region of interest" description="Disordered" evidence="1">
    <location>
        <begin position="285"/>
        <end position="346"/>
    </location>
</feature>
<feature type="compositionally biased region" description="Low complexity" evidence="1">
    <location>
        <begin position="66"/>
        <end position="101"/>
    </location>
</feature>
<proteinExistence type="predicted"/>
<evidence type="ECO:0000313" key="3">
    <source>
        <dbReference type="Proteomes" id="UP001482455"/>
    </source>
</evidence>
<keyword evidence="3" id="KW-1185">Reference proteome</keyword>